<reference evidence="5" key="1">
    <citation type="submission" date="2022-09" db="EMBL/GenBank/DDBJ databases">
        <authorList>
            <person name="Yuan C."/>
            <person name="Ke Z."/>
        </authorList>
    </citation>
    <scope>NUCLEOTIDE SEQUENCE</scope>
    <source>
        <strain evidence="5">LB-8</strain>
    </source>
</reference>
<dbReference type="Proteomes" id="UP001155483">
    <property type="component" value="Unassembled WGS sequence"/>
</dbReference>
<evidence type="ECO:0000313" key="5">
    <source>
        <dbReference type="EMBL" id="MCU7549248.1"/>
    </source>
</evidence>
<dbReference type="GO" id="GO:0052757">
    <property type="term" value="F:chondroitin hydrolase activity"/>
    <property type="evidence" value="ECO:0007669"/>
    <property type="project" value="TreeGrafter"/>
</dbReference>
<comment type="similarity">
    <text evidence="2">Belongs to the glycosyl hydrolase 88 family.</text>
</comment>
<dbReference type="InterPro" id="IPR010905">
    <property type="entry name" value="Glyco_hydro_88"/>
</dbReference>
<keyword evidence="6" id="KW-1185">Reference proteome</keyword>
<evidence type="ECO:0000256" key="4">
    <source>
        <dbReference type="PIRSR" id="PIRSR610905-2"/>
    </source>
</evidence>
<dbReference type="InterPro" id="IPR008928">
    <property type="entry name" value="6-hairpin_glycosidase_sf"/>
</dbReference>
<evidence type="ECO:0000256" key="2">
    <source>
        <dbReference type="ARBA" id="ARBA00038358"/>
    </source>
</evidence>
<proteinExistence type="inferred from homology"/>
<evidence type="ECO:0000256" key="1">
    <source>
        <dbReference type="ARBA" id="ARBA00022801"/>
    </source>
</evidence>
<keyword evidence="1 5" id="KW-0378">Hydrolase</keyword>
<feature type="binding site" evidence="4">
    <location>
        <position position="387"/>
    </location>
    <ligand>
        <name>substrate</name>
    </ligand>
</feature>
<reference evidence="5" key="2">
    <citation type="submission" date="2023-04" db="EMBL/GenBank/DDBJ databases">
        <title>Paracnuella aquatica gen. nov., sp. nov., a member of the family Chitinophagaceae isolated from a hot spring.</title>
        <authorList>
            <person name="Wang C."/>
        </authorList>
    </citation>
    <scope>NUCLEOTIDE SEQUENCE</scope>
    <source>
        <strain evidence="5">LB-8</strain>
    </source>
</reference>
<feature type="binding site" evidence="4">
    <location>
        <position position="184"/>
    </location>
    <ligand>
        <name>substrate</name>
    </ligand>
</feature>
<dbReference type="PANTHER" id="PTHR36845">
    <property type="entry name" value="HYDROLASE, PUTATIVE (AFU_ORTHOLOGUE AFUA_7G05090)-RELATED"/>
    <property type="match status" value="1"/>
</dbReference>
<feature type="active site" description="Nucleophile" evidence="3">
    <location>
        <position position="119"/>
    </location>
</feature>
<dbReference type="GO" id="GO:0000272">
    <property type="term" value="P:polysaccharide catabolic process"/>
    <property type="evidence" value="ECO:0007669"/>
    <property type="project" value="TreeGrafter"/>
</dbReference>
<accession>A0A9X3BHW0</accession>
<name>A0A9X3BHW0_9BACT</name>
<feature type="binding site" evidence="4">
    <location>
        <position position="256"/>
    </location>
    <ligand>
        <name>substrate</name>
    </ligand>
</feature>
<feature type="active site" description="Proton donor" evidence="3">
    <location>
        <position position="184"/>
    </location>
</feature>
<dbReference type="Pfam" id="PF07470">
    <property type="entry name" value="Glyco_hydro_88"/>
    <property type="match status" value="1"/>
</dbReference>
<dbReference type="InterPro" id="IPR012341">
    <property type="entry name" value="6hp_glycosidase-like_sf"/>
</dbReference>
<dbReference type="SUPFAM" id="SSF48208">
    <property type="entry name" value="Six-hairpin glycosidases"/>
    <property type="match status" value="1"/>
</dbReference>
<dbReference type="RefSeq" id="WP_279296693.1">
    <property type="nucleotide sequence ID" value="NZ_JAOTIF010000005.1"/>
</dbReference>
<evidence type="ECO:0000313" key="6">
    <source>
        <dbReference type="Proteomes" id="UP001155483"/>
    </source>
</evidence>
<comment type="caution">
    <text evidence="5">The sequence shown here is derived from an EMBL/GenBank/DDBJ whole genome shotgun (WGS) entry which is preliminary data.</text>
</comment>
<feature type="binding site" evidence="4">
    <location>
        <position position="260"/>
    </location>
    <ligand>
        <name>substrate</name>
    </ligand>
</feature>
<protein>
    <submittedName>
        <fullName evidence="5">Glycoside hydrolase family 88 protein</fullName>
    </submittedName>
</protein>
<organism evidence="5 6">
    <name type="scientific">Paraflavisolibacter caeni</name>
    <dbReference type="NCBI Taxonomy" id="2982496"/>
    <lineage>
        <taxon>Bacteria</taxon>
        <taxon>Pseudomonadati</taxon>
        <taxon>Bacteroidota</taxon>
        <taxon>Chitinophagia</taxon>
        <taxon>Chitinophagales</taxon>
        <taxon>Chitinophagaceae</taxon>
        <taxon>Paraflavisolibacter</taxon>
    </lineage>
</organism>
<dbReference type="EMBL" id="JAOTIF010000005">
    <property type="protein sequence ID" value="MCU7549248.1"/>
    <property type="molecule type" value="Genomic_DNA"/>
</dbReference>
<evidence type="ECO:0000256" key="3">
    <source>
        <dbReference type="PIRSR" id="PIRSR610905-1"/>
    </source>
</evidence>
<dbReference type="AlphaFoldDB" id="A0A9X3BHW0"/>
<dbReference type="Gene3D" id="1.50.10.10">
    <property type="match status" value="1"/>
</dbReference>
<feature type="binding site" evidence="4">
    <location>
        <position position="244"/>
    </location>
    <ligand>
        <name>substrate</name>
    </ligand>
</feature>
<dbReference type="InterPro" id="IPR052369">
    <property type="entry name" value="UG_Glycosaminoglycan_Hydrolase"/>
</dbReference>
<dbReference type="PANTHER" id="PTHR36845:SF1">
    <property type="entry name" value="HYDROLASE, PUTATIVE (AFU_ORTHOLOGUE AFUA_7G05090)-RELATED"/>
    <property type="match status" value="1"/>
</dbReference>
<gene>
    <name evidence="5" type="ORF">OCK74_08980</name>
</gene>
<sequence length="420" mass="48907">MHQKLRLISGLLFPILLVFILSAFGDKKEDKKFIDNIFKVAEQQYAVMLRKSEDLSMYPRTSEKNGDIKYVPISDWTGGFWPGNLWYMYEYTQNKNWEKEAIKWTESLEKNQFNTSHHDLGFMMYCSYGNAYRITKDESYKKILIQSAKSLVSRYHPKVGCIESWDSRLSWDGKTMWYYPVIIDNMMNLELLFFASKVTGDPLYKQVAVRHAETTLKNHFRSDYSSYHVVNYDTLTGKVLNRQTCQGYSDNSAWARGQAWAIYGFTMAYRETGNKKFLDAAKKMADFYMNNPNLPKDKIPYWDFNVNQKGYTPQWNYDPNKFNYIPRDASAAAIVCSALFELNGYLGKDGKKYKDFAIATLNTLSSPAYFAEPGTNAYFLLKHSVGSFPHGAEVDVPLVYADYYFLEALLRYRQLNKRKS</sequence>
<feature type="binding site" evidence="4">
    <location>
        <position position="119"/>
    </location>
    <ligand>
        <name>substrate</name>
    </ligand>
</feature>